<evidence type="ECO:0000313" key="2">
    <source>
        <dbReference type="Proteomes" id="UP001175353"/>
    </source>
</evidence>
<proteinExistence type="predicted"/>
<accession>A0AAN6H7E0</accession>
<sequence length="73" mass="7766">MENEEAKDEEPENSRVSLTAEVRLGINASSALRRNVRRGFGDTLIADGQRAAQVGVVQIAGSTSLQPETGPIT</sequence>
<protein>
    <submittedName>
        <fullName evidence="1">Uncharacterized protein</fullName>
    </submittedName>
</protein>
<keyword evidence="2" id="KW-1185">Reference proteome</keyword>
<comment type="caution">
    <text evidence="1">The sequence shown here is derived from an EMBL/GenBank/DDBJ whole genome shotgun (WGS) entry which is preliminary data.</text>
</comment>
<organism evidence="1 2">
    <name type="scientific">Friedmanniomyces endolithicus</name>
    <dbReference type="NCBI Taxonomy" id="329885"/>
    <lineage>
        <taxon>Eukaryota</taxon>
        <taxon>Fungi</taxon>
        <taxon>Dikarya</taxon>
        <taxon>Ascomycota</taxon>
        <taxon>Pezizomycotina</taxon>
        <taxon>Dothideomycetes</taxon>
        <taxon>Dothideomycetidae</taxon>
        <taxon>Mycosphaerellales</taxon>
        <taxon>Teratosphaeriaceae</taxon>
        <taxon>Friedmanniomyces</taxon>
    </lineage>
</organism>
<name>A0AAN6H7E0_9PEZI</name>
<evidence type="ECO:0000313" key="1">
    <source>
        <dbReference type="EMBL" id="KAK0958984.1"/>
    </source>
</evidence>
<dbReference type="AlphaFoldDB" id="A0AAN6H7E0"/>
<gene>
    <name evidence="1" type="ORF">LTR91_021075</name>
</gene>
<dbReference type="Proteomes" id="UP001175353">
    <property type="component" value="Unassembled WGS sequence"/>
</dbReference>
<reference evidence="1" key="1">
    <citation type="submission" date="2023-06" db="EMBL/GenBank/DDBJ databases">
        <title>Black Yeasts Isolated from many extreme environments.</title>
        <authorList>
            <person name="Coleine C."/>
            <person name="Stajich J.E."/>
            <person name="Selbmann L."/>
        </authorList>
    </citation>
    <scope>NUCLEOTIDE SEQUENCE</scope>
    <source>
        <strain evidence="1">CCFEE 5200</strain>
    </source>
</reference>
<dbReference type="EMBL" id="JAUJLE010000364">
    <property type="protein sequence ID" value="KAK0958984.1"/>
    <property type="molecule type" value="Genomic_DNA"/>
</dbReference>